<dbReference type="PIRSF" id="PIRSF002746">
    <property type="entry name" value="Gluconate_transporter"/>
    <property type="match status" value="1"/>
</dbReference>
<keyword evidence="1" id="KW-0472">Membrane</keyword>
<gene>
    <name evidence="2" type="ORF">LQ318_09010</name>
</gene>
<name>A0ABT3PYV6_9BACT</name>
<keyword evidence="1" id="KW-1133">Transmembrane helix</keyword>
<comment type="caution">
    <text evidence="2">The sequence shown here is derived from an EMBL/GenBank/DDBJ whole genome shotgun (WGS) entry which is preliminary data.</text>
</comment>
<feature type="transmembrane region" description="Helical" evidence="1">
    <location>
        <begin position="173"/>
        <end position="192"/>
    </location>
</feature>
<feature type="transmembrane region" description="Helical" evidence="1">
    <location>
        <begin position="134"/>
        <end position="153"/>
    </location>
</feature>
<accession>A0ABT3PYV6</accession>
<feature type="transmembrane region" description="Helical" evidence="1">
    <location>
        <begin position="255"/>
        <end position="278"/>
    </location>
</feature>
<dbReference type="PANTHER" id="PTHR30354:SF11">
    <property type="entry name" value="PERMEASE"/>
    <property type="match status" value="1"/>
</dbReference>
<evidence type="ECO:0000313" key="2">
    <source>
        <dbReference type="EMBL" id="MCW9713042.1"/>
    </source>
</evidence>
<reference evidence="2 3" key="1">
    <citation type="submission" date="2021-11" db="EMBL/GenBank/DDBJ databases">
        <title>Aliifidinibius sp. nov., a new bacterium isolated from saline soil.</title>
        <authorList>
            <person name="Galisteo C."/>
            <person name="De La Haba R."/>
            <person name="Sanchez-Porro C."/>
            <person name="Ventosa A."/>
        </authorList>
    </citation>
    <scope>NUCLEOTIDE SEQUENCE [LARGE SCALE GENOMIC DNA]</scope>
    <source>
        <strain evidence="2 3">KACC 190600</strain>
    </source>
</reference>
<feature type="transmembrane region" description="Helical" evidence="1">
    <location>
        <begin position="27"/>
        <end position="47"/>
    </location>
</feature>
<feature type="transmembrane region" description="Helical" evidence="1">
    <location>
        <begin position="103"/>
        <end position="122"/>
    </location>
</feature>
<keyword evidence="3" id="KW-1185">Reference proteome</keyword>
<feature type="transmembrane region" description="Helical" evidence="1">
    <location>
        <begin position="417"/>
        <end position="442"/>
    </location>
</feature>
<feature type="transmembrane region" description="Helical" evidence="1">
    <location>
        <begin position="54"/>
        <end position="75"/>
    </location>
</feature>
<feature type="transmembrane region" description="Helical" evidence="1">
    <location>
        <begin position="223"/>
        <end position="243"/>
    </location>
</feature>
<keyword evidence="1" id="KW-0812">Transmembrane</keyword>
<dbReference type="PANTHER" id="PTHR30354">
    <property type="entry name" value="GNT FAMILY GLUCONATE TRANSPORTER"/>
    <property type="match status" value="1"/>
</dbReference>
<sequence length="443" mass="46885">MVVIYLLLSIVLIILLTARYQVHPFIVLFLVSLFYGLCSGMPLNEIIESVNSGFGDTLGSIGLLIILGVIIGAFLENSGGAYKIADKVLNLTGKKRVPTAMGIIGYFVSIPVFADSAFILLSPLNKSLSKKAKITLSGSAVALALGLTVTHTLVPPTPGPIAAAGILNADLGLVMMLAIPVSAIALVAALIYSTQYVSKTYIDPIPEVDQEEMAARMKKAPGAFKSSLPVFVPIILIVLRSIVNMYEETINAEVANVILFMGEPFIALLIGMFLAFLLPQKLDSSMLSTSGWVGKALKDATSIILITGAGGIFGKVLQNSGIAEMLGQMLSDIDLSIWLPFLLAAAIKTAQGSSTVALITAASIMTPMMETLGFVTEIEKAIVVLAIGAGSSVFSHANDSFFWVVTQLTGMDTKMGYRLFSLGTFVLGLTAATTLFIIYLFIG</sequence>
<feature type="transmembrane region" description="Helical" evidence="1">
    <location>
        <begin position="337"/>
        <end position="360"/>
    </location>
</feature>
<evidence type="ECO:0000313" key="3">
    <source>
        <dbReference type="Proteomes" id="UP001207337"/>
    </source>
</evidence>
<dbReference type="NCBIfam" id="TIGR00791">
    <property type="entry name" value="gntP"/>
    <property type="match status" value="1"/>
</dbReference>
<proteinExistence type="predicted"/>
<dbReference type="Proteomes" id="UP001207337">
    <property type="component" value="Unassembled WGS sequence"/>
</dbReference>
<organism evidence="2 3">
    <name type="scientific">Fodinibius salicampi</name>
    <dbReference type="NCBI Taxonomy" id="1920655"/>
    <lineage>
        <taxon>Bacteria</taxon>
        <taxon>Pseudomonadati</taxon>
        <taxon>Balneolota</taxon>
        <taxon>Balneolia</taxon>
        <taxon>Balneolales</taxon>
        <taxon>Balneolaceae</taxon>
        <taxon>Fodinibius</taxon>
    </lineage>
</organism>
<protein>
    <submittedName>
        <fullName evidence="2">GntP family permease</fullName>
    </submittedName>
</protein>
<feature type="transmembrane region" description="Helical" evidence="1">
    <location>
        <begin position="299"/>
        <end position="317"/>
    </location>
</feature>
<dbReference type="EMBL" id="JAJNDC010000002">
    <property type="protein sequence ID" value="MCW9713042.1"/>
    <property type="molecule type" value="Genomic_DNA"/>
</dbReference>
<dbReference type="Pfam" id="PF02447">
    <property type="entry name" value="GntP_permease"/>
    <property type="match status" value="1"/>
</dbReference>
<dbReference type="InterPro" id="IPR003474">
    <property type="entry name" value="Glcn_transporter"/>
</dbReference>
<evidence type="ECO:0000256" key="1">
    <source>
        <dbReference type="SAM" id="Phobius"/>
    </source>
</evidence>
<dbReference type="RefSeq" id="WP_265789474.1">
    <property type="nucleotide sequence ID" value="NZ_BAABRS010000002.1"/>
</dbReference>